<dbReference type="PANTHER" id="PTHR45648:SF130">
    <property type="entry name" value="GDSL ESTERASE_LIPASE"/>
    <property type="match status" value="1"/>
</dbReference>
<dbReference type="InterPro" id="IPR001087">
    <property type="entry name" value="GDSL"/>
</dbReference>
<feature type="signal peptide" evidence="5">
    <location>
        <begin position="1"/>
        <end position="23"/>
    </location>
</feature>
<dbReference type="Pfam" id="PF00657">
    <property type="entry name" value="Lipase_GDSL"/>
    <property type="match status" value="1"/>
</dbReference>
<keyword evidence="3" id="KW-0442">Lipid degradation</keyword>
<dbReference type="STRING" id="200361.A0A453TAB7"/>
<evidence type="ECO:0000256" key="4">
    <source>
        <dbReference type="SAM" id="MobiDB-lite"/>
    </source>
</evidence>
<reference evidence="6" key="4">
    <citation type="submission" date="2019-03" db="UniProtKB">
        <authorList>
            <consortium name="EnsemblPlants"/>
        </authorList>
    </citation>
    <scope>IDENTIFICATION</scope>
</reference>
<feature type="chain" id="PRO_5019388818" description="GDSL esterase/lipase" evidence="5">
    <location>
        <begin position="24"/>
        <end position="398"/>
    </location>
</feature>
<evidence type="ECO:0000256" key="3">
    <source>
        <dbReference type="ARBA" id="ARBA00022963"/>
    </source>
</evidence>
<keyword evidence="2" id="KW-0378">Hydrolase</keyword>
<protein>
    <recommendedName>
        <fullName evidence="8">GDSL esterase/lipase</fullName>
    </recommendedName>
</protein>
<feature type="region of interest" description="Disordered" evidence="4">
    <location>
        <begin position="348"/>
        <end position="368"/>
    </location>
</feature>
<feature type="compositionally biased region" description="Low complexity" evidence="4">
    <location>
        <begin position="266"/>
        <end position="279"/>
    </location>
</feature>
<comment type="similarity">
    <text evidence="1">Belongs to the 'GDSL' lipolytic enzyme family.</text>
</comment>
<evidence type="ECO:0000313" key="7">
    <source>
        <dbReference type="Proteomes" id="UP000015105"/>
    </source>
</evidence>
<evidence type="ECO:0000313" key="6">
    <source>
        <dbReference type="EnsemblPlants" id="AET7Gv21310800.1"/>
    </source>
</evidence>
<reference evidence="6" key="5">
    <citation type="journal article" date="2021" name="G3 (Bethesda)">
        <title>Aegilops tauschii genome assembly Aet v5.0 features greater sequence contiguity and improved annotation.</title>
        <authorList>
            <person name="Wang L."/>
            <person name="Zhu T."/>
            <person name="Rodriguez J.C."/>
            <person name="Deal K.R."/>
            <person name="Dubcovsky J."/>
            <person name="McGuire P.E."/>
            <person name="Lux T."/>
            <person name="Spannagl M."/>
            <person name="Mayer K.F.X."/>
            <person name="Baldrich P."/>
            <person name="Meyers B.C."/>
            <person name="Huo N."/>
            <person name="Gu Y.Q."/>
            <person name="Zhou H."/>
            <person name="Devos K.M."/>
            <person name="Bennetzen J.L."/>
            <person name="Unver T."/>
            <person name="Budak H."/>
            <person name="Gulick P.J."/>
            <person name="Galiba G."/>
            <person name="Kalapos B."/>
            <person name="Nelson D.R."/>
            <person name="Li P."/>
            <person name="You F.M."/>
            <person name="Luo M.C."/>
            <person name="Dvorak J."/>
        </authorList>
    </citation>
    <scope>NUCLEOTIDE SEQUENCE [LARGE SCALE GENOMIC DNA]</scope>
    <source>
        <strain evidence="6">cv. AL8/78</strain>
    </source>
</reference>
<dbReference type="PANTHER" id="PTHR45648">
    <property type="entry name" value="GDSL LIPASE/ACYLHYDROLASE FAMILY PROTEIN (AFU_ORTHOLOGUE AFUA_4G14700)"/>
    <property type="match status" value="1"/>
</dbReference>
<reference evidence="6" key="3">
    <citation type="journal article" date="2017" name="Nature">
        <title>Genome sequence of the progenitor of the wheat D genome Aegilops tauschii.</title>
        <authorList>
            <person name="Luo M.C."/>
            <person name="Gu Y.Q."/>
            <person name="Puiu D."/>
            <person name="Wang H."/>
            <person name="Twardziok S.O."/>
            <person name="Deal K.R."/>
            <person name="Huo N."/>
            <person name="Zhu T."/>
            <person name="Wang L."/>
            <person name="Wang Y."/>
            <person name="McGuire P.E."/>
            <person name="Liu S."/>
            <person name="Long H."/>
            <person name="Ramasamy R.K."/>
            <person name="Rodriguez J.C."/>
            <person name="Van S.L."/>
            <person name="Yuan L."/>
            <person name="Wang Z."/>
            <person name="Xia Z."/>
            <person name="Xiao L."/>
            <person name="Anderson O.D."/>
            <person name="Ouyang S."/>
            <person name="Liang Y."/>
            <person name="Zimin A.V."/>
            <person name="Pertea G."/>
            <person name="Qi P."/>
            <person name="Bennetzen J.L."/>
            <person name="Dai X."/>
            <person name="Dawson M.W."/>
            <person name="Muller H.G."/>
            <person name="Kugler K."/>
            <person name="Rivarola-Duarte L."/>
            <person name="Spannagl M."/>
            <person name="Mayer K.F.X."/>
            <person name="Lu F.H."/>
            <person name="Bevan M.W."/>
            <person name="Leroy P."/>
            <person name="Li P."/>
            <person name="You F.M."/>
            <person name="Sun Q."/>
            <person name="Liu Z."/>
            <person name="Lyons E."/>
            <person name="Wicker T."/>
            <person name="Salzberg S.L."/>
            <person name="Devos K.M."/>
            <person name="Dvorak J."/>
        </authorList>
    </citation>
    <scope>NUCLEOTIDE SEQUENCE [LARGE SCALE GENOMIC DNA]</scope>
    <source>
        <strain evidence="6">cv. AL8/78</strain>
    </source>
</reference>
<keyword evidence="5" id="KW-0732">Signal</keyword>
<dbReference type="EnsemblPlants" id="AET7Gv21310800.1">
    <property type="protein sequence ID" value="AET7Gv21310800.1"/>
    <property type="gene ID" value="AET7Gv21310800"/>
</dbReference>
<dbReference type="Proteomes" id="UP000015105">
    <property type="component" value="Chromosome 7D"/>
</dbReference>
<evidence type="ECO:0000256" key="1">
    <source>
        <dbReference type="ARBA" id="ARBA00008668"/>
    </source>
</evidence>
<sequence>MKGGVVVLLGLVVIGAVVTRARAAGLPVVPAMFVLGASTLDVGNNNHLPGKDVPRADHPFYGIDFPGGARATGRFSNGYNIADFVARQLGFERSPLAYLELKSRNYLIPSALKRGVSYASAGAGILDSTNVGKNIPLSTQVRYFASTKAEMETAWGRHEVSKLLASSFFLLSIGNNDLLQSTPKSHADVVALYTILVSNYSAAITDLYGMGARKFGIISAGPVGCFPRVRLLSTTVACHDGLNRLALGLAAAFKSGLTAALAPNRLPASSTPSPTPSLAHGPSSTTPTRAGFRMVIVPAAAVVGWAQRVTATEMRRCAATAMPTLSGTTCTPASGPPSWVPRHSSMMARRKSPHPSASNSWPTRNDRLIPDNDLESTVVSLIDSNLVGNRSHSSILSL</sequence>
<proteinExistence type="inferred from homology"/>
<evidence type="ECO:0000256" key="5">
    <source>
        <dbReference type="SAM" id="SignalP"/>
    </source>
</evidence>
<reference evidence="7" key="1">
    <citation type="journal article" date="2014" name="Science">
        <title>Ancient hybridizations among the ancestral genomes of bread wheat.</title>
        <authorList>
            <consortium name="International Wheat Genome Sequencing Consortium,"/>
            <person name="Marcussen T."/>
            <person name="Sandve S.R."/>
            <person name="Heier L."/>
            <person name="Spannagl M."/>
            <person name="Pfeifer M."/>
            <person name="Jakobsen K.S."/>
            <person name="Wulff B.B."/>
            <person name="Steuernagel B."/>
            <person name="Mayer K.F."/>
            <person name="Olsen O.A."/>
        </authorList>
    </citation>
    <scope>NUCLEOTIDE SEQUENCE [LARGE SCALE GENOMIC DNA]</scope>
    <source>
        <strain evidence="7">cv. AL8/78</strain>
    </source>
</reference>
<name>A0A453TAB7_AEGTS</name>
<dbReference type="GO" id="GO:0016042">
    <property type="term" value="P:lipid catabolic process"/>
    <property type="evidence" value="ECO:0007669"/>
    <property type="project" value="UniProtKB-KW"/>
</dbReference>
<evidence type="ECO:0000256" key="2">
    <source>
        <dbReference type="ARBA" id="ARBA00022801"/>
    </source>
</evidence>
<dbReference type="InterPro" id="IPR036514">
    <property type="entry name" value="SGNH_hydro_sf"/>
</dbReference>
<organism evidence="6 7">
    <name type="scientific">Aegilops tauschii subsp. strangulata</name>
    <name type="common">Goatgrass</name>
    <dbReference type="NCBI Taxonomy" id="200361"/>
    <lineage>
        <taxon>Eukaryota</taxon>
        <taxon>Viridiplantae</taxon>
        <taxon>Streptophyta</taxon>
        <taxon>Embryophyta</taxon>
        <taxon>Tracheophyta</taxon>
        <taxon>Spermatophyta</taxon>
        <taxon>Magnoliopsida</taxon>
        <taxon>Liliopsida</taxon>
        <taxon>Poales</taxon>
        <taxon>Poaceae</taxon>
        <taxon>BOP clade</taxon>
        <taxon>Pooideae</taxon>
        <taxon>Triticodae</taxon>
        <taxon>Triticeae</taxon>
        <taxon>Triticinae</taxon>
        <taxon>Aegilops</taxon>
    </lineage>
</organism>
<keyword evidence="3" id="KW-0443">Lipid metabolism</keyword>
<reference evidence="7" key="2">
    <citation type="journal article" date="2017" name="Nat. Plants">
        <title>The Aegilops tauschii genome reveals multiple impacts of transposons.</title>
        <authorList>
            <person name="Zhao G."/>
            <person name="Zou C."/>
            <person name="Li K."/>
            <person name="Wang K."/>
            <person name="Li T."/>
            <person name="Gao L."/>
            <person name="Zhang X."/>
            <person name="Wang H."/>
            <person name="Yang Z."/>
            <person name="Liu X."/>
            <person name="Jiang W."/>
            <person name="Mao L."/>
            <person name="Kong X."/>
            <person name="Jiao Y."/>
            <person name="Jia J."/>
        </authorList>
    </citation>
    <scope>NUCLEOTIDE SEQUENCE [LARGE SCALE GENOMIC DNA]</scope>
    <source>
        <strain evidence="7">cv. AL8/78</strain>
    </source>
</reference>
<dbReference type="GO" id="GO:0016788">
    <property type="term" value="F:hydrolase activity, acting on ester bonds"/>
    <property type="evidence" value="ECO:0007669"/>
    <property type="project" value="InterPro"/>
</dbReference>
<feature type="region of interest" description="Disordered" evidence="4">
    <location>
        <begin position="265"/>
        <end position="286"/>
    </location>
</feature>
<dbReference type="InterPro" id="IPR051058">
    <property type="entry name" value="GDSL_Est/Lipase"/>
</dbReference>
<dbReference type="AlphaFoldDB" id="A0A453TAB7"/>
<accession>A0A453TAB7</accession>
<dbReference type="Gene3D" id="3.40.50.1110">
    <property type="entry name" value="SGNH hydrolase"/>
    <property type="match status" value="1"/>
</dbReference>
<dbReference type="Gramene" id="AET7Gv21310800.1">
    <property type="protein sequence ID" value="AET7Gv21310800.1"/>
    <property type="gene ID" value="AET7Gv21310800"/>
</dbReference>
<keyword evidence="7" id="KW-1185">Reference proteome</keyword>
<evidence type="ECO:0008006" key="8">
    <source>
        <dbReference type="Google" id="ProtNLM"/>
    </source>
</evidence>